<evidence type="ECO:0000256" key="1">
    <source>
        <dbReference type="SAM" id="SignalP"/>
    </source>
</evidence>
<feature type="chain" id="PRO_5040800211" evidence="1">
    <location>
        <begin position="35"/>
        <end position="493"/>
    </location>
</feature>
<evidence type="ECO:0000313" key="2">
    <source>
        <dbReference type="EMBL" id="KAJ5116444.1"/>
    </source>
</evidence>
<keyword evidence="3" id="KW-1185">Reference proteome</keyword>
<dbReference type="Proteomes" id="UP001149165">
    <property type="component" value="Unassembled WGS sequence"/>
</dbReference>
<dbReference type="OrthoDB" id="5414271at2759"/>
<feature type="signal peptide" evidence="1">
    <location>
        <begin position="1"/>
        <end position="34"/>
    </location>
</feature>
<accession>A0A9W9GCP7</accession>
<reference evidence="2" key="2">
    <citation type="journal article" date="2023" name="IMA Fungus">
        <title>Comparative genomic study of the Penicillium genus elucidates a diverse pangenome and 15 lateral gene transfer events.</title>
        <authorList>
            <person name="Petersen C."/>
            <person name="Sorensen T."/>
            <person name="Nielsen M.R."/>
            <person name="Sondergaard T.E."/>
            <person name="Sorensen J.L."/>
            <person name="Fitzpatrick D.A."/>
            <person name="Frisvad J.C."/>
            <person name="Nielsen K.L."/>
        </authorList>
    </citation>
    <scope>NUCLEOTIDE SEQUENCE</scope>
    <source>
        <strain evidence="2">IBT 30069</strain>
    </source>
</reference>
<dbReference type="EMBL" id="JAPQKH010000001">
    <property type="protein sequence ID" value="KAJ5116444.1"/>
    <property type="molecule type" value="Genomic_DNA"/>
</dbReference>
<organism evidence="2 3">
    <name type="scientific">Penicillium angulare</name>
    <dbReference type="NCBI Taxonomy" id="116970"/>
    <lineage>
        <taxon>Eukaryota</taxon>
        <taxon>Fungi</taxon>
        <taxon>Dikarya</taxon>
        <taxon>Ascomycota</taxon>
        <taxon>Pezizomycotina</taxon>
        <taxon>Eurotiomycetes</taxon>
        <taxon>Eurotiomycetidae</taxon>
        <taxon>Eurotiales</taxon>
        <taxon>Aspergillaceae</taxon>
        <taxon>Penicillium</taxon>
    </lineage>
</organism>
<comment type="caution">
    <text evidence="2">The sequence shown here is derived from an EMBL/GenBank/DDBJ whole genome shotgun (WGS) entry which is preliminary data.</text>
</comment>
<gene>
    <name evidence="2" type="ORF">N7456_000792</name>
</gene>
<protein>
    <submittedName>
        <fullName evidence="2">Uncharacterized protein</fullName>
    </submittedName>
</protein>
<proteinExistence type="predicted"/>
<name>A0A9W9GCP7_9EURO</name>
<dbReference type="AlphaFoldDB" id="A0A9W9GCP7"/>
<reference evidence="2" key="1">
    <citation type="submission" date="2022-11" db="EMBL/GenBank/DDBJ databases">
        <authorList>
            <person name="Petersen C."/>
        </authorList>
    </citation>
    <scope>NUCLEOTIDE SEQUENCE</scope>
    <source>
        <strain evidence="2">IBT 30069</strain>
    </source>
</reference>
<sequence>MGSPSTSTNTNTNTGITWLSCFAAALGITQLSHATQTNQKRQTLGPKITASLEEGLCNKKTVHLSRKPLVRPSRPTAWSVLLAVIHPDLPAHQDCGQTRNIQPVLSLSPYDFYNVKSAECIITITDISASSGEGWDDLEKQPLVQHKLARCTVISRTTLMTLLCVVNARLLSVSSTATGYLAVYTSYTGQWGVEWPIGDKARVYFSTHELGSFTKDVYPALVEQRVDKCLQMLAGVIDCRPLHEFMCAFPGRKASGNWVLQYVPREFRGAHGGSRLYTLIGGNVDELDYLHMKSVDHGFGEKEIQDGGTILYLPNKHDGSHDVRLYVGPAETAILNEALDCLPWNFLPWSIHRGMRDILVAFAKERMDLHRGKLAATLGHAVTTWSHKLEARGWDSSFVTTDMGSMAMGAIMAGCGDSADLVRIVTDIALILWDGTASDLDKTTFWSHQSSSTDLTILSPMVIIALVKVFVLEWSVDLDYQMYHDLPQVIYLG</sequence>
<keyword evidence="1" id="KW-0732">Signal</keyword>
<evidence type="ECO:0000313" key="3">
    <source>
        <dbReference type="Proteomes" id="UP001149165"/>
    </source>
</evidence>